<proteinExistence type="predicted"/>
<keyword evidence="2" id="KW-1185">Reference proteome</keyword>
<evidence type="ECO:0000313" key="2">
    <source>
        <dbReference type="Proteomes" id="UP001500740"/>
    </source>
</evidence>
<evidence type="ECO:0000313" key="1">
    <source>
        <dbReference type="EMBL" id="GAA0459988.1"/>
    </source>
</evidence>
<organism evidence="1 2">
    <name type="scientific">Alkalibacillus silvisoli</name>
    <dbReference type="NCBI Taxonomy" id="392823"/>
    <lineage>
        <taxon>Bacteria</taxon>
        <taxon>Bacillati</taxon>
        <taxon>Bacillota</taxon>
        <taxon>Bacilli</taxon>
        <taxon>Bacillales</taxon>
        <taxon>Bacillaceae</taxon>
        <taxon>Alkalibacillus</taxon>
    </lineage>
</organism>
<comment type="caution">
    <text evidence="1">The sequence shown here is derived from an EMBL/GenBank/DDBJ whole genome shotgun (WGS) entry which is preliminary data.</text>
</comment>
<dbReference type="EMBL" id="BAAACZ010000010">
    <property type="protein sequence ID" value="GAA0459988.1"/>
    <property type="molecule type" value="Genomic_DNA"/>
</dbReference>
<reference evidence="2" key="1">
    <citation type="journal article" date="2019" name="Int. J. Syst. Evol. Microbiol.">
        <title>The Global Catalogue of Microorganisms (GCM) 10K type strain sequencing project: providing services to taxonomists for standard genome sequencing and annotation.</title>
        <authorList>
            <consortium name="The Broad Institute Genomics Platform"/>
            <consortium name="The Broad Institute Genome Sequencing Center for Infectious Disease"/>
            <person name="Wu L."/>
            <person name="Ma J."/>
        </authorList>
    </citation>
    <scope>NUCLEOTIDE SEQUENCE [LARGE SCALE GENOMIC DNA]</scope>
    <source>
        <strain evidence="2">JCM 14193</strain>
    </source>
</reference>
<gene>
    <name evidence="1" type="ORF">GCM10008935_14110</name>
</gene>
<name>A0ABP3JQZ5_9BACI</name>
<protein>
    <submittedName>
        <fullName evidence="1">Uncharacterized protein</fullName>
    </submittedName>
</protein>
<sequence>MNTKVIILGVGHSNQLVSESCQPAVYRAFFDQIKPNVIGIERSPLEFERDDFYEFTYEQQNIVIPYAKENNIDIRPFDWLPSTDDQQLAWNTNDIDQSPIIRMENSNKSFLYFQKKSTLEDLFDLESEEVNQQIENWKTTIMPGANDFPRRLFLYRTFMQAMRIKHIAKGYIGKTVLIVVGHMHKRDIESILTEISYIDVVQPSEYGIPTRENVISNIRNEDLYAVASFNLLGVQSNHFVNWEWIRNVIQSLNEIQADLETEIFNIRFELLTRKIKSEDAISKYKNLLDNIEPNRKFKFNGVKDNSKIDSYYDPFGNLTVMNRVRLEIAREYYKGGNINEGERFRKHIMENDNLTQLQQLQLNAYWDDYVINMY</sequence>
<dbReference type="Proteomes" id="UP001500740">
    <property type="component" value="Unassembled WGS sequence"/>
</dbReference>
<accession>A0ABP3JQZ5</accession>